<evidence type="ECO:0000313" key="3">
    <source>
        <dbReference type="EMBL" id="EER10666.1"/>
    </source>
</evidence>
<accession>C5KXY0</accession>
<dbReference type="SUPFAM" id="SSF56219">
    <property type="entry name" value="DNase I-like"/>
    <property type="match status" value="1"/>
</dbReference>
<dbReference type="InterPro" id="IPR043502">
    <property type="entry name" value="DNA/RNA_pol_sf"/>
</dbReference>
<dbReference type="EMBL" id="GG677259">
    <property type="protein sequence ID" value="EER10666.1"/>
    <property type="molecule type" value="Genomic_DNA"/>
</dbReference>
<dbReference type="CDD" id="cd09076">
    <property type="entry name" value="L1-EN"/>
    <property type="match status" value="1"/>
</dbReference>
<feature type="domain" description="Reverse transcriptase" evidence="2">
    <location>
        <begin position="770"/>
        <end position="990"/>
    </location>
</feature>
<dbReference type="AlphaFoldDB" id="C5KXY0"/>
<dbReference type="InParanoid" id="C5KXY0"/>
<dbReference type="OMA" id="AELEWFY"/>
<keyword evidence="4" id="KW-1185">Reference proteome</keyword>
<gene>
    <name evidence="3" type="ORF">Pmar_PMAR014441</name>
</gene>
<feature type="region of interest" description="Disordered" evidence="1">
    <location>
        <begin position="115"/>
        <end position="154"/>
    </location>
</feature>
<dbReference type="PANTHER" id="PTHR47027">
    <property type="entry name" value="REVERSE TRANSCRIPTASE DOMAIN-CONTAINING PROTEIN"/>
    <property type="match status" value="1"/>
</dbReference>
<organism evidence="4">
    <name type="scientific">Perkinsus marinus (strain ATCC 50983 / TXsc)</name>
    <dbReference type="NCBI Taxonomy" id="423536"/>
    <lineage>
        <taxon>Eukaryota</taxon>
        <taxon>Sar</taxon>
        <taxon>Alveolata</taxon>
        <taxon>Perkinsozoa</taxon>
        <taxon>Perkinsea</taxon>
        <taxon>Perkinsida</taxon>
        <taxon>Perkinsidae</taxon>
        <taxon>Perkinsus</taxon>
    </lineage>
</organism>
<feature type="compositionally biased region" description="Basic and acidic residues" evidence="1">
    <location>
        <begin position="673"/>
        <end position="685"/>
    </location>
</feature>
<evidence type="ECO:0000256" key="1">
    <source>
        <dbReference type="SAM" id="MobiDB-lite"/>
    </source>
</evidence>
<name>C5KXY0_PERM5</name>
<protein>
    <recommendedName>
        <fullName evidence="2">Reverse transcriptase domain-containing protein</fullName>
    </recommendedName>
</protein>
<dbReference type="GeneID" id="9038892"/>
<proteinExistence type="predicted"/>
<feature type="region of interest" description="Disordered" evidence="1">
    <location>
        <begin position="665"/>
        <end position="701"/>
    </location>
</feature>
<dbReference type="Pfam" id="PF00078">
    <property type="entry name" value="RVT_1"/>
    <property type="match status" value="1"/>
</dbReference>
<reference evidence="3 4" key="1">
    <citation type="submission" date="2008-07" db="EMBL/GenBank/DDBJ databases">
        <authorList>
            <person name="El-Sayed N."/>
            <person name="Caler E."/>
            <person name="Inman J."/>
            <person name="Amedeo P."/>
            <person name="Hass B."/>
            <person name="Wortman J."/>
        </authorList>
    </citation>
    <scope>NUCLEOTIDE SEQUENCE [LARGE SCALE GENOMIC DNA]</scope>
    <source>
        <strain evidence="4">ATCC 50983 / TXsc</strain>
    </source>
</reference>
<dbReference type="RefSeq" id="XP_002778871.1">
    <property type="nucleotide sequence ID" value="XM_002778825.1"/>
</dbReference>
<evidence type="ECO:0000313" key="4">
    <source>
        <dbReference type="Proteomes" id="UP000007800"/>
    </source>
</evidence>
<dbReference type="OrthoDB" id="6240251at2759"/>
<dbReference type="InterPro" id="IPR000477">
    <property type="entry name" value="RT_dom"/>
</dbReference>
<dbReference type="GO" id="GO:0003824">
    <property type="term" value="F:catalytic activity"/>
    <property type="evidence" value="ECO:0007669"/>
    <property type="project" value="InterPro"/>
</dbReference>
<dbReference type="SUPFAM" id="SSF56672">
    <property type="entry name" value="DNA/RNA polymerases"/>
    <property type="match status" value="1"/>
</dbReference>
<dbReference type="InterPro" id="IPR036691">
    <property type="entry name" value="Endo/exonu/phosph_ase_sf"/>
</dbReference>
<dbReference type="Gene3D" id="3.60.10.10">
    <property type="entry name" value="Endonuclease/exonuclease/phosphatase"/>
    <property type="match status" value="1"/>
</dbReference>
<dbReference type="Proteomes" id="UP000007800">
    <property type="component" value="Unassembled WGS sequence"/>
</dbReference>
<feature type="compositionally biased region" description="Polar residues" evidence="1">
    <location>
        <begin position="115"/>
        <end position="133"/>
    </location>
</feature>
<dbReference type="PANTHER" id="PTHR47027:SF20">
    <property type="entry name" value="REVERSE TRANSCRIPTASE-LIKE PROTEIN WITH RNA-DIRECTED DNA POLYMERASE DOMAIN"/>
    <property type="match status" value="1"/>
</dbReference>
<evidence type="ECO:0000259" key="2">
    <source>
        <dbReference type="Pfam" id="PF00078"/>
    </source>
</evidence>
<sequence>MPVTESDIARLQQQIAELSAVVSMKQDMAVTNDQSGNPVGVKDCLLLLENKMKGMEDRVKISVADLHTLISNNEERLDTITDKLNDCVTNLDRKIDAQSNMMQSMYKLLDNMANQSNKQQAPNQEARPTTKNPRSPPRIMTTNSHARIERSEPSFDYKSNSRVVIFGVAEPDDSSNTLNGADTGSRPTVRTQVEDALKAAGVIYEAPHIRTTKRLGTYNPDRSETTRPRPICVQFSSPDVASTFLRENGGKLRCHGINMKWWRPGKPRASKETCEGKNDPIFLGGLRPPPSKQAVLLQTALQILFDCIKGKRETLLGRGSTFRVGTLNVQSARSRFRLDNLTRMIEGDCCDILILCETHCMLVTNIASKTILNADNDGVKAVISLRAKRNQICHKVIGQRIMVMRFYSRLIRVTIIGVYWPAQTSSRSKQELEDFADSLSSVISEVSQRDLLIVLGDFNATGYNWGLLYNITEGHSLCVPQQTKFHHLKEVGTWTPPGATRRQANPIDLVMVRKHQVNMIEEMQIITPNFIETDHMMDSSNITKMEAALRNGLRSLDERVDDCDIDLLWNDFKESVRQSYELAKEREVDNRYGRTPASGRGSRKELRAGIHQAVEEIRHTPMHDHRSIWSLLRKRLGVKGRSDTILGILQAEDFAAYMRELYTPPDYNNPRVPARETGRPVGYRDPEEDPQPAPAPPSPNEVFEATARLKRGKGPGIDGISGDLLKQSPVLQRWIHKICEKCFVAEKQPTEWLTSEVTLIKKGRKAADTVMSYRTVMAQVAAAKIYSAVILGRIRDQLDERIHHSQCGFRKLRSAVGVIHATQLLRDACIAYNRPLCLLMADWKKAFDKLDRKFMTDCLQAAGIHPKYLRIIEQSYSDAVASLTVHRKTCEVKLGSGVKQGDIWSPIIFITSLDMILRRSTITAKRGFVLLREHDYTHRHTRFSERSYSLQEPIGCLCFADDITVPTNSQEESDIALDALEEEAAPANLSLGIGEPECKTRRLLINCQHDSEHNRVAVVTEYRQLGVLISSEAGYAKAIRDRIRVAGANLHRLHNIWKSHDIGIRGKMVVMRSVVFASLFYGSETMALNKEETQMYKTFYNTCLRKVIRLPPMTTMSSKELCARTRSAGCLNELRARRLRWYGHLMRSPDDNVAKRLLEWNPRVHNGFSRRPGIIPSRIEVSSADSAPLSSSLAAVQCTLCQIPAGTAALERSFSSGKFVTKVNRLQAETFTDVYLRYKTRKSLGLIDSESSDMQLPEQPN</sequence>